<protein>
    <submittedName>
        <fullName evidence="2">Uncharacterized protein</fullName>
    </submittedName>
</protein>
<evidence type="ECO:0000256" key="1">
    <source>
        <dbReference type="SAM" id="MobiDB-lite"/>
    </source>
</evidence>
<accession>A0A553P3Y2</accession>
<dbReference type="InterPro" id="IPR038538">
    <property type="entry name" value="MTERF_sf"/>
</dbReference>
<feature type="compositionally biased region" description="Basic and acidic residues" evidence="1">
    <location>
        <begin position="303"/>
        <end position="317"/>
    </location>
</feature>
<dbReference type="STRING" id="6832.A0A553P3Y2"/>
<dbReference type="Proteomes" id="UP000318571">
    <property type="component" value="Chromosome 7"/>
</dbReference>
<keyword evidence="3" id="KW-1185">Reference proteome</keyword>
<dbReference type="EMBL" id="VCGU01000008">
    <property type="protein sequence ID" value="TRY72399.1"/>
    <property type="molecule type" value="Genomic_DNA"/>
</dbReference>
<organism evidence="2 3">
    <name type="scientific">Tigriopus californicus</name>
    <name type="common">Marine copepod</name>
    <dbReference type="NCBI Taxonomy" id="6832"/>
    <lineage>
        <taxon>Eukaryota</taxon>
        <taxon>Metazoa</taxon>
        <taxon>Ecdysozoa</taxon>
        <taxon>Arthropoda</taxon>
        <taxon>Crustacea</taxon>
        <taxon>Multicrustacea</taxon>
        <taxon>Hexanauplia</taxon>
        <taxon>Copepoda</taxon>
        <taxon>Harpacticoida</taxon>
        <taxon>Harpacticidae</taxon>
        <taxon>Tigriopus</taxon>
    </lineage>
</organism>
<proteinExistence type="predicted"/>
<dbReference type="Gene3D" id="1.25.70.10">
    <property type="entry name" value="Transcription termination factor 3, mitochondrial"/>
    <property type="match status" value="1"/>
</dbReference>
<feature type="region of interest" description="Disordered" evidence="1">
    <location>
        <begin position="303"/>
        <end position="326"/>
    </location>
</feature>
<name>A0A553P3Y2_TIGCA</name>
<dbReference type="OMA" id="DEWHVIE"/>
<evidence type="ECO:0000313" key="2">
    <source>
        <dbReference type="EMBL" id="TRY72399.1"/>
    </source>
</evidence>
<sequence>MIRWWVKRGAHLVSIQSPLPARQVLAQHSHQGPPQPGLAELERAKVKFMSFHSPTEPSEKIWSQVVHLTQDENSVMKLWWIDVAMTNPLLFKLSAQKLQAISDIFLRLGATPREACLILKRCPKSVILDATTFEHKCLEWQSFCDQLRLPWVDVLTEIPVVLGLSTDTWRDRIADLREHFSNSLSTLIVESPCVLVEDWGSLSEKIEFLLFTMQVSPASISKSGALGHDCEMLRSRYLFLDRSGIYKHPSAKSLELEDTAKPNINLIVIPSVPKFLAKCTQGCLSVEEYNTFLSLLAQEDMESRDAEEQLKTGLREYESEDEDESH</sequence>
<dbReference type="AlphaFoldDB" id="A0A553P3Y2"/>
<gene>
    <name evidence="2" type="ORF">TCAL_00290</name>
</gene>
<reference evidence="2 3" key="1">
    <citation type="journal article" date="2018" name="Nat. Ecol. Evol.">
        <title>Genomic signatures of mitonuclear coevolution across populations of Tigriopus californicus.</title>
        <authorList>
            <person name="Barreto F.S."/>
            <person name="Watson E.T."/>
            <person name="Lima T.G."/>
            <person name="Willett C.S."/>
            <person name="Edmands S."/>
            <person name="Li W."/>
            <person name="Burton R.S."/>
        </authorList>
    </citation>
    <scope>NUCLEOTIDE SEQUENCE [LARGE SCALE GENOMIC DNA]</scope>
    <source>
        <strain evidence="2 3">San Diego</strain>
    </source>
</reference>
<evidence type="ECO:0000313" key="3">
    <source>
        <dbReference type="Proteomes" id="UP000318571"/>
    </source>
</evidence>
<comment type="caution">
    <text evidence="2">The sequence shown here is derived from an EMBL/GenBank/DDBJ whole genome shotgun (WGS) entry which is preliminary data.</text>
</comment>